<dbReference type="CDD" id="cd00673">
    <property type="entry name" value="AlaRS_core"/>
    <property type="match status" value="1"/>
</dbReference>
<dbReference type="PRINTS" id="PR00980">
    <property type="entry name" value="TRNASYNTHALA"/>
</dbReference>
<dbReference type="Gene3D" id="3.10.310.40">
    <property type="match status" value="1"/>
</dbReference>
<feature type="binding site" evidence="14">
    <location>
        <position position="665"/>
    </location>
    <ligand>
        <name>Zn(2+)</name>
        <dbReference type="ChEBI" id="CHEBI:29105"/>
    </ligand>
</feature>
<dbReference type="Gene3D" id="6.10.250.550">
    <property type="match status" value="1"/>
</dbReference>
<dbReference type="EMBL" id="DXIJ01000003">
    <property type="protein sequence ID" value="HIV85211.1"/>
    <property type="molecule type" value="Genomic_DNA"/>
</dbReference>
<dbReference type="FunFam" id="3.30.930.10:FF:000004">
    <property type="entry name" value="Alanine--tRNA ligase"/>
    <property type="match status" value="1"/>
</dbReference>
<feature type="coiled-coil region" evidence="15">
    <location>
        <begin position="703"/>
        <end position="751"/>
    </location>
</feature>
<evidence type="ECO:0000256" key="15">
    <source>
        <dbReference type="SAM" id="Coils"/>
    </source>
</evidence>
<dbReference type="SUPFAM" id="SSF55186">
    <property type="entry name" value="ThrRS/AlaRS common domain"/>
    <property type="match status" value="1"/>
</dbReference>
<evidence type="ECO:0000256" key="9">
    <source>
        <dbReference type="ARBA" id="ARBA00022884"/>
    </source>
</evidence>
<comment type="cofactor">
    <cofactor evidence="14">
        <name>Zn(2+)</name>
        <dbReference type="ChEBI" id="CHEBI:29105"/>
    </cofactor>
    <text evidence="14">Binds 1 zinc ion per subunit.</text>
</comment>
<keyword evidence="6 14" id="KW-0547">Nucleotide-binding</keyword>
<comment type="function">
    <text evidence="12 14">Catalyzes the attachment of alanine to tRNA(Ala) in a two-step reaction: alanine is first activated by ATP to form Ala-AMP and then transferred to the acceptor end of tRNA(Ala). Also edits incorrectly charged Ser-tRNA(Ala) and Gly-tRNA(Ala) via its editing domain.</text>
</comment>
<evidence type="ECO:0000256" key="4">
    <source>
        <dbReference type="ARBA" id="ARBA00022598"/>
    </source>
</evidence>
<dbReference type="InterPro" id="IPR023033">
    <property type="entry name" value="Ala_tRNA_ligase_euk/bac"/>
</dbReference>
<evidence type="ECO:0000256" key="5">
    <source>
        <dbReference type="ARBA" id="ARBA00022723"/>
    </source>
</evidence>
<keyword evidence="3 14" id="KW-0820">tRNA-binding</keyword>
<dbReference type="Gene3D" id="2.40.30.130">
    <property type="match status" value="1"/>
</dbReference>
<evidence type="ECO:0000259" key="17">
    <source>
        <dbReference type="PROSITE" id="PS50860"/>
    </source>
</evidence>
<dbReference type="SUPFAM" id="SSF101353">
    <property type="entry name" value="Putative anticodon-binding domain of alanyl-tRNA synthetase (AlaRS)"/>
    <property type="match status" value="1"/>
</dbReference>
<dbReference type="Pfam" id="PF01411">
    <property type="entry name" value="tRNA-synt_2c"/>
    <property type="match status" value="1"/>
</dbReference>
<dbReference type="FunFam" id="2.40.30.130:FF:000001">
    <property type="entry name" value="Alanine--tRNA ligase"/>
    <property type="match status" value="1"/>
</dbReference>
<dbReference type="HAMAP" id="MF_00036_B">
    <property type="entry name" value="Ala_tRNA_synth_B"/>
    <property type="match status" value="1"/>
</dbReference>
<dbReference type="SUPFAM" id="SSF50447">
    <property type="entry name" value="Translation proteins"/>
    <property type="match status" value="1"/>
</dbReference>
<dbReference type="PROSITE" id="PS50860">
    <property type="entry name" value="AA_TRNA_LIGASE_II_ALA"/>
    <property type="match status" value="1"/>
</dbReference>
<dbReference type="GO" id="GO:0140096">
    <property type="term" value="F:catalytic activity, acting on a protein"/>
    <property type="evidence" value="ECO:0007669"/>
    <property type="project" value="UniProtKB-ARBA"/>
</dbReference>
<evidence type="ECO:0000256" key="16">
    <source>
        <dbReference type="SAM" id="MobiDB-lite"/>
    </source>
</evidence>
<comment type="caution">
    <text evidence="18">The sequence shown here is derived from an EMBL/GenBank/DDBJ whole genome shotgun (WGS) entry which is preliminary data.</text>
</comment>
<keyword evidence="9 14" id="KW-0694">RNA-binding</keyword>
<dbReference type="Proteomes" id="UP000824162">
    <property type="component" value="Unassembled WGS sequence"/>
</dbReference>
<dbReference type="GO" id="GO:0005524">
    <property type="term" value="F:ATP binding"/>
    <property type="evidence" value="ECO:0007669"/>
    <property type="project" value="UniProtKB-UniRule"/>
</dbReference>
<proteinExistence type="inferred from homology"/>
<evidence type="ECO:0000256" key="6">
    <source>
        <dbReference type="ARBA" id="ARBA00022741"/>
    </source>
</evidence>
<evidence type="ECO:0000256" key="8">
    <source>
        <dbReference type="ARBA" id="ARBA00022840"/>
    </source>
</evidence>
<sequence>MQKLGLNEIREKFLTFFESKGHMRLPSFPLVPQNDASLLLINAGMAPLKPYFTGKETPPAKRVTTCQKCIRTPDIEQVGHTSRHGTFFEMLGNFSFGDYFKMDATKWAWEFATEVLEIPKDRIWVSVYNDDYEAADIWVNHVGVSKDRIVYLGKDDNFWEIGTGPCGPCSELYYDRGEEYGCGSPDCAVGCDCDRYVEFWNLVFTQFDKDENGVYNRLEHPNIDTGMGLERIACIMQGTTSIFEVDTIRRVLDAAAEIAGVEYGRDSAVDTSLRVITDHVRSTVFMTSDGVLPSNEGRGYVLRRLLRRAARHGKMLGINDLFLYKLARVVADESMSAYPELDRNFDYIESVIKSEEARFNETIDQGIQILRQYMNEMKESGLKELDGERAFKLYDTYGFPIDLTKEILGENGFAVATKMFEDLLGKQRAQSKNARGNMDDAAWEDDIFIDIEDATVFEGYNKLSGTSKVLGISKDGARTDRASAGDEVTLVLDRTVFYAESGGQVGDTGVINSDNAALKVVDTKKKNGRFWHYCIVENGTLSTGDSVTAAVNAERREAIKRNHTAVHLVQAALREVLGKHVAQAGSYVDEHRFRFDFSHYQPMTPEELHETAMIVNRKIMEAVHVERFEEDITTARAMGAMALFSEKYGSRVRVVRIGDFSIELCGGCHVDNTGRIGLLQIISETGVSAGVRRIEGVTGYNVLQQMDEQKMVIEKTAAALKTNPTDIFTRAESVMNETKELRREIDSLKSKLASGSVDDVIGDAEDVGGVKVVAKLLDDNIDMPTMREMGDSIKAKLPGVFVVLASKLGDKVNLVSMASKDAVDKGAHAGKVISEIAKQLGGGGGGRPDSAQAGGKKPEEAAAALKKVPEIIKKLQKK</sequence>
<dbReference type="InterPro" id="IPR003156">
    <property type="entry name" value="DHHA1_dom"/>
</dbReference>
<dbReference type="InterPro" id="IPR050058">
    <property type="entry name" value="Ala-tRNA_ligase"/>
</dbReference>
<organism evidence="18 19">
    <name type="scientific">Candidatus Monoglobus merdigallinarum</name>
    <dbReference type="NCBI Taxonomy" id="2838698"/>
    <lineage>
        <taxon>Bacteria</taxon>
        <taxon>Bacillati</taxon>
        <taxon>Bacillota</taxon>
        <taxon>Clostridia</taxon>
        <taxon>Monoglobales</taxon>
        <taxon>Monoglobaceae</taxon>
        <taxon>Monoglobus</taxon>
    </lineage>
</organism>
<feature type="region of interest" description="Disordered" evidence="16">
    <location>
        <begin position="838"/>
        <end position="860"/>
    </location>
</feature>
<keyword evidence="5 14" id="KW-0479">Metal-binding</keyword>
<reference evidence="18" key="2">
    <citation type="submission" date="2021-04" db="EMBL/GenBank/DDBJ databases">
        <authorList>
            <person name="Gilroy R."/>
        </authorList>
    </citation>
    <scope>NUCLEOTIDE SEQUENCE</scope>
    <source>
        <strain evidence="18">5790</strain>
    </source>
</reference>
<evidence type="ECO:0000256" key="1">
    <source>
        <dbReference type="ARBA" id="ARBA00004496"/>
    </source>
</evidence>
<keyword evidence="11 14" id="KW-0030">Aminoacyl-tRNA synthetase</keyword>
<dbReference type="GO" id="GO:0002161">
    <property type="term" value="F:aminoacyl-tRNA deacylase activity"/>
    <property type="evidence" value="ECO:0007669"/>
    <property type="project" value="TreeGrafter"/>
</dbReference>
<protein>
    <recommendedName>
        <fullName evidence="14">Alanine--tRNA ligase</fullName>
        <ecNumber evidence="14">6.1.1.7</ecNumber>
    </recommendedName>
    <alternativeName>
        <fullName evidence="14">Alanyl-tRNA synthetase</fullName>
        <shortName evidence="14">AlaRS</shortName>
    </alternativeName>
</protein>
<dbReference type="GO" id="GO:0008270">
    <property type="term" value="F:zinc ion binding"/>
    <property type="evidence" value="ECO:0007669"/>
    <property type="project" value="UniProtKB-UniRule"/>
</dbReference>
<dbReference type="GO" id="GO:0004813">
    <property type="term" value="F:alanine-tRNA ligase activity"/>
    <property type="evidence" value="ECO:0007669"/>
    <property type="project" value="UniProtKB-UniRule"/>
</dbReference>
<dbReference type="Gene3D" id="3.30.54.20">
    <property type="match status" value="1"/>
</dbReference>
<dbReference type="AlphaFoldDB" id="A0A9D1PQC7"/>
<dbReference type="InterPro" id="IPR012947">
    <property type="entry name" value="tRNA_SAD"/>
</dbReference>
<comment type="catalytic activity">
    <reaction evidence="13 14">
        <text>tRNA(Ala) + L-alanine + ATP = L-alanyl-tRNA(Ala) + AMP + diphosphate</text>
        <dbReference type="Rhea" id="RHEA:12540"/>
        <dbReference type="Rhea" id="RHEA-COMP:9657"/>
        <dbReference type="Rhea" id="RHEA-COMP:9923"/>
        <dbReference type="ChEBI" id="CHEBI:30616"/>
        <dbReference type="ChEBI" id="CHEBI:33019"/>
        <dbReference type="ChEBI" id="CHEBI:57972"/>
        <dbReference type="ChEBI" id="CHEBI:78442"/>
        <dbReference type="ChEBI" id="CHEBI:78497"/>
        <dbReference type="ChEBI" id="CHEBI:456215"/>
        <dbReference type="EC" id="6.1.1.7"/>
    </reaction>
</comment>
<reference evidence="18" key="1">
    <citation type="journal article" date="2021" name="PeerJ">
        <title>Extensive microbial diversity within the chicken gut microbiome revealed by metagenomics and culture.</title>
        <authorList>
            <person name="Gilroy R."/>
            <person name="Ravi A."/>
            <person name="Getino M."/>
            <person name="Pursley I."/>
            <person name="Horton D.L."/>
            <person name="Alikhan N.F."/>
            <person name="Baker D."/>
            <person name="Gharbi K."/>
            <person name="Hall N."/>
            <person name="Watson M."/>
            <person name="Adriaenssens E.M."/>
            <person name="Foster-Nyarko E."/>
            <person name="Jarju S."/>
            <person name="Secka A."/>
            <person name="Antonio M."/>
            <person name="Oren A."/>
            <person name="Chaudhuri R.R."/>
            <person name="La Ragione R."/>
            <person name="Hildebrand F."/>
            <person name="Pallen M.J."/>
        </authorList>
    </citation>
    <scope>NUCLEOTIDE SEQUENCE</scope>
    <source>
        <strain evidence="18">5790</strain>
    </source>
</reference>
<comment type="domain">
    <text evidence="14">Consists of three domains; the N-terminal catalytic domain, the editing domain and the C-terminal C-Ala domain. The editing domain removes incorrectly charged amino acids, while the C-Ala domain, along with tRNA(Ala), serves as a bridge to cooperatively bring together the editing and aminoacylation centers thus stimulating deacylation of misacylated tRNAs.</text>
</comment>
<name>A0A9D1PQC7_9FIRM</name>
<dbReference type="Gene3D" id="3.30.980.10">
    <property type="entry name" value="Threonyl-trna Synthetase, Chain A, domain 2"/>
    <property type="match status" value="1"/>
</dbReference>
<keyword evidence="4 14" id="KW-0436">Ligase</keyword>
<comment type="subcellular location">
    <subcellularLocation>
        <location evidence="1 14">Cytoplasm</location>
    </subcellularLocation>
</comment>
<dbReference type="InterPro" id="IPR045864">
    <property type="entry name" value="aa-tRNA-synth_II/BPL/LPL"/>
</dbReference>
<dbReference type="InterPro" id="IPR009000">
    <property type="entry name" value="Transl_B-barrel_sf"/>
</dbReference>
<evidence type="ECO:0000256" key="7">
    <source>
        <dbReference type="ARBA" id="ARBA00022833"/>
    </source>
</evidence>
<feature type="domain" description="Alanyl-transfer RNA synthetases family profile" evidence="17">
    <location>
        <begin position="4"/>
        <end position="708"/>
    </location>
</feature>
<evidence type="ECO:0000256" key="13">
    <source>
        <dbReference type="ARBA" id="ARBA00048300"/>
    </source>
</evidence>
<dbReference type="FunFam" id="3.30.980.10:FF:000004">
    <property type="entry name" value="Alanine--tRNA ligase, cytoplasmic"/>
    <property type="match status" value="1"/>
</dbReference>
<feature type="binding site" evidence="14">
    <location>
        <position position="563"/>
    </location>
    <ligand>
        <name>Zn(2+)</name>
        <dbReference type="ChEBI" id="CHEBI:29105"/>
    </ligand>
</feature>
<dbReference type="Pfam" id="PF07973">
    <property type="entry name" value="tRNA_SAD"/>
    <property type="match status" value="1"/>
</dbReference>
<dbReference type="InterPro" id="IPR018163">
    <property type="entry name" value="Thr/Ala-tRNA-synth_IIc_edit"/>
</dbReference>
<dbReference type="NCBIfam" id="TIGR00344">
    <property type="entry name" value="alaS"/>
    <property type="match status" value="1"/>
</dbReference>
<accession>A0A9D1PQC7</accession>
<dbReference type="EC" id="6.1.1.7" evidence="14"/>
<feature type="binding site" evidence="14">
    <location>
        <position position="669"/>
    </location>
    <ligand>
        <name>Zn(2+)</name>
        <dbReference type="ChEBI" id="CHEBI:29105"/>
    </ligand>
</feature>
<evidence type="ECO:0000256" key="14">
    <source>
        <dbReference type="HAMAP-Rule" id="MF_00036"/>
    </source>
</evidence>
<dbReference type="GO" id="GO:0016740">
    <property type="term" value="F:transferase activity"/>
    <property type="evidence" value="ECO:0007669"/>
    <property type="project" value="UniProtKB-ARBA"/>
</dbReference>
<dbReference type="InterPro" id="IPR018162">
    <property type="entry name" value="Ala-tRNA-ligase_IIc_anticod-bd"/>
</dbReference>
<dbReference type="GO" id="GO:0000049">
    <property type="term" value="F:tRNA binding"/>
    <property type="evidence" value="ECO:0007669"/>
    <property type="project" value="UniProtKB-KW"/>
</dbReference>
<dbReference type="SUPFAM" id="SSF55681">
    <property type="entry name" value="Class II aaRS and biotin synthetases"/>
    <property type="match status" value="1"/>
</dbReference>
<evidence type="ECO:0000313" key="18">
    <source>
        <dbReference type="EMBL" id="HIV85211.1"/>
    </source>
</evidence>
<dbReference type="GO" id="GO:0005829">
    <property type="term" value="C:cytosol"/>
    <property type="evidence" value="ECO:0007669"/>
    <property type="project" value="TreeGrafter"/>
</dbReference>
<evidence type="ECO:0000256" key="11">
    <source>
        <dbReference type="ARBA" id="ARBA00023146"/>
    </source>
</evidence>
<evidence type="ECO:0000256" key="10">
    <source>
        <dbReference type="ARBA" id="ARBA00022917"/>
    </source>
</evidence>
<feature type="binding site" evidence="14">
    <location>
        <position position="567"/>
    </location>
    <ligand>
        <name>Zn(2+)</name>
        <dbReference type="ChEBI" id="CHEBI:29105"/>
    </ligand>
</feature>
<dbReference type="PANTHER" id="PTHR11777">
    <property type="entry name" value="ALANYL-TRNA SYNTHETASE"/>
    <property type="match status" value="1"/>
</dbReference>
<keyword evidence="15" id="KW-0175">Coiled coil</keyword>
<evidence type="ECO:0000256" key="2">
    <source>
        <dbReference type="ARBA" id="ARBA00008226"/>
    </source>
</evidence>
<evidence type="ECO:0000256" key="3">
    <source>
        <dbReference type="ARBA" id="ARBA00022555"/>
    </source>
</evidence>
<keyword evidence="7 14" id="KW-0862">Zinc</keyword>
<dbReference type="PANTHER" id="PTHR11777:SF9">
    <property type="entry name" value="ALANINE--TRNA LIGASE, CYTOPLASMIC"/>
    <property type="match status" value="1"/>
</dbReference>
<dbReference type="InterPro" id="IPR018165">
    <property type="entry name" value="Ala-tRNA-synth_IIc_core"/>
</dbReference>
<keyword evidence="8 14" id="KW-0067">ATP-binding</keyword>
<evidence type="ECO:0000256" key="12">
    <source>
        <dbReference type="ARBA" id="ARBA00024779"/>
    </source>
</evidence>
<keyword evidence="10 14" id="KW-0648">Protein biosynthesis</keyword>
<dbReference type="FunFam" id="3.30.54.20:FF:000001">
    <property type="entry name" value="Alanine--tRNA ligase"/>
    <property type="match status" value="1"/>
</dbReference>
<dbReference type="InterPro" id="IPR002318">
    <property type="entry name" value="Ala-tRNA-lgiase_IIc"/>
</dbReference>
<dbReference type="Pfam" id="PF02272">
    <property type="entry name" value="DHHA1"/>
    <property type="match status" value="1"/>
</dbReference>
<dbReference type="FunFam" id="3.10.310.40:FF:000001">
    <property type="entry name" value="Alanine--tRNA ligase"/>
    <property type="match status" value="1"/>
</dbReference>
<feature type="compositionally biased region" description="Low complexity" evidence="16">
    <location>
        <begin position="851"/>
        <end position="860"/>
    </location>
</feature>
<dbReference type="InterPro" id="IPR018164">
    <property type="entry name" value="Ala-tRNA-synth_IIc_N"/>
</dbReference>
<dbReference type="Gene3D" id="3.30.930.10">
    <property type="entry name" value="Bira Bifunctional Protein, Domain 2"/>
    <property type="match status" value="1"/>
</dbReference>
<comment type="similarity">
    <text evidence="2 14">Belongs to the class-II aminoacyl-tRNA synthetase family.</text>
</comment>
<gene>
    <name evidence="14 18" type="primary">alaS</name>
    <name evidence="18" type="ORF">H9900_00190</name>
</gene>
<evidence type="ECO:0000313" key="19">
    <source>
        <dbReference type="Proteomes" id="UP000824162"/>
    </source>
</evidence>
<keyword evidence="14" id="KW-0963">Cytoplasm</keyword>
<dbReference type="GO" id="GO:0006419">
    <property type="term" value="P:alanyl-tRNA aminoacylation"/>
    <property type="evidence" value="ECO:0007669"/>
    <property type="project" value="UniProtKB-UniRule"/>
</dbReference>
<dbReference type="SMART" id="SM00863">
    <property type="entry name" value="tRNA_SAD"/>
    <property type="match status" value="1"/>
</dbReference>